<dbReference type="EMBL" id="JBHSOH010000001">
    <property type="protein sequence ID" value="MFC5846713.1"/>
    <property type="molecule type" value="Genomic_DNA"/>
</dbReference>
<evidence type="ECO:0000313" key="2">
    <source>
        <dbReference type="EMBL" id="MFC5846713.1"/>
    </source>
</evidence>
<comment type="similarity">
    <text evidence="1">Belongs to the thymidylate synthase ThyX family.</text>
</comment>
<protein>
    <recommendedName>
        <fullName evidence="1">Flavin-dependent thymidylate synthase</fullName>
        <shortName evidence="1">FDTS</shortName>
        <ecNumber evidence="1">2.1.1.148</ecNumber>
    </recommendedName>
    <alternativeName>
        <fullName evidence="1">FAD-dependent thymidylate synthase</fullName>
    </alternativeName>
    <alternativeName>
        <fullName evidence="1">Thymidylate synthase ThyX</fullName>
        <shortName evidence="1">TS</shortName>
        <shortName evidence="1">TSase</shortName>
    </alternativeName>
</protein>
<dbReference type="InterPro" id="IPR003669">
    <property type="entry name" value="Thymidylate_synthase_ThyX"/>
</dbReference>
<feature type="binding site" evidence="1">
    <location>
        <position position="94"/>
    </location>
    <ligand>
        <name>FAD</name>
        <dbReference type="ChEBI" id="CHEBI:57692"/>
        <note>ligand shared between neighboring subunits</note>
    </ligand>
</feature>
<keyword evidence="1" id="KW-0285">Flavoprotein</keyword>
<comment type="pathway">
    <text evidence="1">Pyrimidine metabolism; dTTP biosynthesis.</text>
</comment>
<feature type="binding site" evidence="1">
    <location>
        <position position="190"/>
    </location>
    <ligand>
        <name>dUMP</name>
        <dbReference type="ChEBI" id="CHEBI:246422"/>
        <note>ligand shared between dimeric partners</note>
    </ligand>
</feature>
<proteinExistence type="inferred from homology"/>
<feature type="binding site" evidence="1">
    <location>
        <position position="185"/>
    </location>
    <ligand>
        <name>FAD</name>
        <dbReference type="ChEBI" id="CHEBI:57692"/>
        <note>ligand shared between neighboring subunits</note>
    </ligand>
</feature>
<evidence type="ECO:0000313" key="3">
    <source>
        <dbReference type="Proteomes" id="UP001595979"/>
    </source>
</evidence>
<keyword evidence="1 2" id="KW-0808">Transferase</keyword>
<sequence length="232" mass="26002">MTAPAILYPLGDGIGSVAHVDHMGDDKRAVDAARVSLAGDGEPWREQSDPRLLRYLLAHGHWSPFQHCTATLALKVPLFLRSQIMRHASFAFNEVSARYTEVADEMYAPVQFRAQAQDNRQASVDGSDLPQLAAARLWAEGQRAAFEAYQGLLDLGVAREQARGVLPQAAYTRFYMTGSLRSWLHFLQARDHPGAQWEAQQVARAIAELLEPLFPVTFREWRTLEASRHADH</sequence>
<dbReference type="GO" id="GO:0050797">
    <property type="term" value="F:thymidylate synthase (FAD) activity"/>
    <property type="evidence" value="ECO:0007669"/>
    <property type="project" value="UniProtKB-EC"/>
</dbReference>
<evidence type="ECO:0000256" key="1">
    <source>
        <dbReference type="HAMAP-Rule" id="MF_01408"/>
    </source>
</evidence>
<dbReference type="Gene3D" id="3.30.1360.170">
    <property type="match status" value="1"/>
</dbReference>
<feature type="active site" description="Involved in ionization of N3 of dUMP, leading to its activation" evidence="1">
    <location>
        <position position="190"/>
    </location>
</feature>
<feature type="binding site" description="in other chain" evidence="1">
    <location>
        <begin position="94"/>
        <end position="98"/>
    </location>
    <ligand>
        <name>dUMP</name>
        <dbReference type="ChEBI" id="CHEBI:246422"/>
        <note>ligand shared between dimeric partners</note>
    </ligand>
</feature>
<comment type="catalytic activity">
    <reaction evidence="1">
        <text>dUMP + (6R)-5,10-methylene-5,6,7,8-tetrahydrofolate + NADPH + H(+) = dTMP + (6S)-5,6,7,8-tetrahydrofolate + NADP(+)</text>
        <dbReference type="Rhea" id="RHEA:29043"/>
        <dbReference type="ChEBI" id="CHEBI:15378"/>
        <dbReference type="ChEBI" id="CHEBI:15636"/>
        <dbReference type="ChEBI" id="CHEBI:57453"/>
        <dbReference type="ChEBI" id="CHEBI:57783"/>
        <dbReference type="ChEBI" id="CHEBI:58349"/>
        <dbReference type="ChEBI" id="CHEBI:63528"/>
        <dbReference type="ChEBI" id="CHEBI:246422"/>
        <dbReference type="EC" id="2.1.1.148"/>
    </reaction>
</comment>
<comment type="subunit">
    <text evidence="1">Homotetramer.</text>
</comment>
<keyword evidence="1 2" id="KW-0489">Methyltransferase</keyword>
<dbReference type="PANTHER" id="PTHR34934:SF1">
    <property type="entry name" value="FLAVIN-DEPENDENT THYMIDYLATE SYNTHASE"/>
    <property type="match status" value="1"/>
</dbReference>
<organism evidence="2 3">
    <name type="scientific">Deinococcus petrolearius</name>
    <dbReference type="NCBI Taxonomy" id="1751295"/>
    <lineage>
        <taxon>Bacteria</taxon>
        <taxon>Thermotogati</taxon>
        <taxon>Deinococcota</taxon>
        <taxon>Deinococci</taxon>
        <taxon>Deinococcales</taxon>
        <taxon>Deinococcaceae</taxon>
        <taxon>Deinococcus</taxon>
    </lineage>
</organism>
<comment type="caution">
    <text evidence="1">Lacks conserved residue(s) required for the propagation of feature annotation.</text>
</comment>
<keyword evidence="1" id="KW-0274">FAD</keyword>
<keyword evidence="1" id="KW-0545">Nucleotide biosynthesis</keyword>
<dbReference type="GO" id="GO:0032259">
    <property type="term" value="P:methylation"/>
    <property type="evidence" value="ECO:0007669"/>
    <property type="project" value="UniProtKB-KW"/>
</dbReference>
<feature type="binding site" description="in other chain" evidence="1">
    <location>
        <position position="163"/>
    </location>
    <ligand>
        <name>dUMP</name>
        <dbReference type="ChEBI" id="CHEBI:246422"/>
        <note>ligand shared between dimeric partners</note>
    </ligand>
</feature>
<keyword evidence="1" id="KW-0521">NADP</keyword>
<keyword evidence="3" id="KW-1185">Reference proteome</keyword>
<dbReference type="PANTHER" id="PTHR34934">
    <property type="entry name" value="FLAVIN-DEPENDENT THYMIDYLATE SYNTHASE"/>
    <property type="match status" value="1"/>
</dbReference>
<dbReference type="NCBIfam" id="TIGR02170">
    <property type="entry name" value="thyX"/>
    <property type="match status" value="1"/>
</dbReference>
<dbReference type="Pfam" id="PF02511">
    <property type="entry name" value="Thy1"/>
    <property type="match status" value="1"/>
</dbReference>
<dbReference type="RefSeq" id="WP_380044991.1">
    <property type="nucleotide sequence ID" value="NZ_JBHSOH010000001.1"/>
</dbReference>
<comment type="function">
    <text evidence="1">Catalyzes the reductive methylation of 2'-deoxyuridine-5'-monophosphate (dUMP) to 2'-deoxythymidine-5'-monophosphate (dTMP) while utilizing 5,10-methylenetetrahydrofolate (mTHF) as the methyl donor, and NADPH and FADH(2) as the reductant.</text>
</comment>
<dbReference type="PROSITE" id="PS51331">
    <property type="entry name" value="THYX"/>
    <property type="match status" value="1"/>
</dbReference>
<comment type="cofactor">
    <cofactor evidence="1">
        <name>FAD</name>
        <dbReference type="ChEBI" id="CHEBI:57692"/>
    </cofactor>
    <text evidence="1">Binds 4 FAD per tetramer. Each FAD binding site is formed by three monomers.</text>
</comment>
<feature type="binding site" evidence="1">
    <location>
        <position position="63"/>
    </location>
    <ligand>
        <name>FAD</name>
        <dbReference type="ChEBI" id="CHEBI:57692"/>
        <note>ligand shared between neighboring subunits</note>
    </ligand>
</feature>
<dbReference type="CDD" id="cd20175">
    <property type="entry name" value="ThyX"/>
    <property type="match status" value="1"/>
</dbReference>
<reference evidence="3" key="1">
    <citation type="journal article" date="2019" name="Int. J. Syst. Evol. Microbiol.">
        <title>The Global Catalogue of Microorganisms (GCM) 10K type strain sequencing project: providing services to taxonomists for standard genome sequencing and annotation.</title>
        <authorList>
            <consortium name="The Broad Institute Genomics Platform"/>
            <consortium name="The Broad Institute Genome Sequencing Center for Infectious Disease"/>
            <person name="Wu L."/>
            <person name="Ma J."/>
        </authorList>
    </citation>
    <scope>NUCLEOTIDE SEQUENCE [LARGE SCALE GENOMIC DNA]</scope>
    <source>
        <strain evidence="3">CGMCC 1.15053</strain>
    </source>
</reference>
<dbReference type="HAMAP" id="MF_01408">
    <property type="entry name" value="ThyX"/>
    <property type="match status" value="1"/>
</dbReference>
<comment type="caution">
    <text evidence="2">The sequence shown here is derived from an EMBL/GenBank/DDBJ whole genome shotgun (WGS) entry which is preliminary data.</text>
</comment>
<dbReference type="InterPro" id="IPR036098">
    <property type="entry name" value="Thymidylate_synthase_ThyX_sf"/>
</dbReference>
<gene>
    <name evidence="1 2" type="primary">thyX</name>
    <name evidence="2" type="ORF">ACFPQ6_00180</name>
</gene>
<accession>A0ABW1DD62</accession>
<dbReference type="Proteomes" id="UP001595979">
    <property type="component" value="Unassembled WGS sequence"/>
</dbReference>
<feature type="binding site" evidence="1">
    <location>
        <begin position="83"/>
        <end position="86"/>
    </location>
    <ligand>
        <name>dUMP</name>
        <dbReference type="ChEBI" id="CHEBI:246422"/>
        <note>ligand shared between dimeric partners</note>
    </ligand>
</feature>
<dbReference type="EC" id="2.1.1.148" evidence="1"/>
<name>A0ABW1DD62_9DEIO</name>
<dbReference type="SUPFAM" id="SSF69796">
    <property type="entry name" value="Thymidylate synthase-complementing protein Thy1"/>
    <property type="match status" value="1"/>
</dbReference>